<gene>
    <name evidence="1" type="ORF">L484_023061</name>
</gene>
<evidence type="ECO:0000313" key="2">
    <source>
        <dbReference type="Proteomes" id="UP000030645"/>
    </source>
</evidence>
<evidence type="ECO:0000313" key="1">
    <source>
        <dbReference type="EMBL" id="EXB96343.1"/>
    </source>
</evidence>
<name>W9RLJ4_9ROSA</name>
<keyword evidence="2" id="KW-1185">Reference proteome</keyword>
<dbReference type="AlphaFoldDB" id="W9RLJ4"/>
<protein>
    <submittedName>
        <fullName evidence="1">Uncharacterized protein</fullName>
    </submittedName>
</protein>
<dbReference type="Proteomes" id="UP000030645">
    <property type="component" value="Unassembled WGS sequence"/>
</dbReference>
<reference evidence="2" key="1">
    <citation type="submission" date="2013-01" db="EMBL/GenBank/DDBJ databases">
        <title>Draft Genome Sequence of a Mulberry Tree, Morus notabilis C.K. Schneid.</title>
        <authorList>
            <person name="He N."/>
            <person name="Zhao S."/>
        </authorList>
    </citation>
    <scope>NUCLEOTIDE SEQUENCE</scope>
</reference>
<accession>W9RLJ4</accession>
<dbReference type="EMBL" id="KE345239">
    <property type="protein sequence ID" value="EXB96343.1"/>
    <property type="molecule type" value="Genomic_DNA"/>
</dbReference>
<proteinExistence type="predicted"/>
<organism evidence="1 2">
    <name type="scientific">Morus notabilis</name>
    <dbReference type="NCBI Taxonomy" id="981085"/>
    <lineage>
        <taxon>Eukaryota</taxon>
        <taxon>Viridiplantae</taxon>
        <taxon>Streptophyta</taxon>
        <taxon>Embryophyta</taxon>
        <taxon>Tracheophyta</taxon>
        <taxon>Spermatophyta</taxon>
        <taxon>Magnoliopsida</taxon>
        <taxon>eudicotyledons</taxon>
        <taxon>Gunneridae</taxon>
        <taxon>Pentapetalae</taxon>
        <taxon>rosids</taxon>
        <taxon>fabids</taxon>
        <taxon>Rosales</taxon>
        <taxon>Moraceae</taxon>
        <taxon>Moreae</taxon>
        <taxon>Morus</taxon>
    </lineage>
</organism>
<sequence>MTKLIPVSILEAIAVLLSNRRTHPLNCPSHNPEILKKEKKKKRKEEKIRRLECVIPVWKEADNEKNLVCASCLLQK</sequence>